<accession>A0ABV9LU25</accession>
<evidence type="ECO:0000313" key="1">
    <source>
        <dbReference type="EMBL" id="MFC4699346.1"/>
    </source>
</evidence>
<sequence>MLDKKQVASAVALELSRPSSAVTNEELQQLKKIVDDSPDSTQMFGVTFGGDYVPLFQCGESQEWLYWTGFEWSPTTLEIGEELIKPEMLKTIIAQAETINEMSQLCLTNGEVNRIKADAVREFFDSLEPRIQIGKSKLWQIETQKVNEYADKLEQGE</sequence>
<comment type="caution">
    <text evidence="1">The sequence shown here is derived from an EMBL/GenBank/DDBJ whole genome shotgun (WGS) entry which is preliminary data.</text>
</comment>
<protein>
    <submittedName>
        <fullName evidence="1">Uncharacterized protein</fullName>
    </submittedName>
</protein>
<name>A0ABV9LU25_9ALTE</name>
<keyword evidence="2" id="KW-1185">Reference proteome</keyword>
<gene>
    <name evidence="1" type="ORF">ACFO4O_04130</name>
</gene>
<evidence type="ECO:0000313" key="2">
    <source>
        <dbReference type="Proteomes" id="UP001595897"/>
    </source>
</evidence>
<organism evidence="1 2">
    <name type="scientific">Glaciecola siphonariae</name>
    <dbReference type="NCBI Taxonomy" id="521012"/>
    <lineage>
        <taxon>Bacteria</taxon>
        <taxon>Pseudomonadati</taxon>
        <taxon>Pseudomonadota</taxon>
        <taxon>Gammaproteobacteria</taxon>
        <taxon>Alteromonadales</taxon>
        <taxon>Alteromonadaceae</taxon>
        <taxon>Glaciecola</taxon>
    </lineage>
</organism>
<reference evidence="2" key="1">
    <citation type="journal article" date="2019" name="Int. J. Syst. Evol. Microbiol.">
        <title>The Global Catalogue of Microorganisms (GCM) 10K type strain sequencing project: providing services to taxonomists for standard genome sequencing and annotation.</title>
        <authorList>
            <consortium name="The Broad Institute Genomics Platform"/>
            <consortium name="The Broad Institute Genome Sequencing Center for Infectious Disease"/>
            <person name="Wu L."/>
            <person name="Ma J."/>
        </authorList>
    </citation>
    <scope>NUCLEOTIDE SEQUENCE [LARGE SCALE GENOMIC DNA]</scope>
    <source>
        <strain evidence="2">KACC 12507</strain>
    </source>
</reference>
<proteinExistence type="predicted"/>
<dbReference type="Proteomes" id="UP001595897">
    <property type="component" value="Unassembled WGS sequence"/>
</dbReference>
<dbReference type="RefSeq" id="WP_382406095.1">
    <property type="nucleotide sequence ID" value="NZ_JBHSGU010000002.1"/>
</dbReference>
<dbReference type="EMBL" id="JBHSGU010000002">
    <property type="protein sequence ID" value="MFC4699346.1"/>
    <property type="molecule type" value="Genomic_DNA"/>
</dbReference>